<dbReference type="Pfam" id="PF00535">
    <property type="entry name" value="Glycos_transf_2"/>
    <property type="match status" value="1"/>
</dbReference>
<evidence type="ECO:0000313" key="3">
    <source>
        <dbReference type="Proteomes" id="UP000225608"/>
    </source>
</evidence>
<dbReference type="PANTHER" id="PTHR22916:SF3">
    <property type="entry name" value="UDP-GLCNAC:BETAGAL BETA-1,3-N-ACETYLGLUCOSAMINYLTRANSFERASE-LIKE PROTEIN 1"/>
    <property type="match status" value="1"/>
</dbReference>
<evidence type="ECO:0000259" key="1">
    <source>
        <dbReference type="Pfam" id="PF00535"/>
    </source>
</evidence>
<protein>
    <recommendedName>
        <fullName evidence="1">Glycosyltransferase 2-like domain-containing protein</fullName>
    </recommendedName>
</protein>
<dbReference type="SUPFAM" id="SSF53448">
    <property type="entry name" value="Nucleotide-diphospho-sugar transferases"/>
    <property type="match status" value="1"/>
</dbReference>
<feature type="domain" description="Glycosyltransferase 2-like" evidence="1">
    <location>
        <begin position="83"/>
        <end position="207"/>
    </location>
</feature>
<dbReference type="PANTHER" id="PTHR22916">
    <property type="entry name" value="GLYCOSYLTRANSFERASE"/>
    <property type="match status" value="1"/>
</dbReference>
<sequence>MGGYACQGRRSPCCPQARCGDLGRFDGRRHAVLSFDSRSQSLPGALYLIPSAAARLNAAAKITLLHATQQEVLLQNSDTPKVSLLVPICNVERYLRECLDSAVAQTLKDIEIICINDGSTDSSPDIIREYMERDPRVKMIDKANSGYGDSMNRGLEMARGEYVGILESDDFMFEDSLQKLVAKADAEHADVVKGDFYLYWSTPSERRELFGIIDEHMTGAAYRPVDRPGIFYRKPSIWSAIYRREFLNDNQIRFLPTPGASYQDAGFNFKVWACAERAAFIADPILCYRQDNEKSSVNSPNKVFCVCDEYAEMQRFLDERPELKAQLQGILMRMKVDTYRWNDERLVDELREQFWKKASSELKADWDAGRFDLSLFDPRGETDLRLMVKSPRAYIDSRFDFKKPGKLNTFKHYFKIGGLPLVWRVLTYQRTYGDNPHPDDVPTAQ</sequence>
<accession>A0A2D1TWJ5</accession>
<dbReference type="GO" id="GO:0016758">
    <property type="term" value="F:hexosyltransferase activity"/>
    <property type="evidence" value="ECO:0007669"/>
    <property type="project" value="UniProtKB-ARBA"/>
</dbReference>
<name>A0A2D1TWJ5_9ACTN</name>
<reference evidence="2 3" key="1">
    <citation type="submission" date="2017-10" db="EMBL/GenBank/DDBJ databases">
        <title>Complete genome sequence of Collinsella aerofaciens isolated from the gut of a healthy adult Indian.</title>
        <authorList>
            <person name="Bag S."/>
            <person name="Ghosh T.S."/>
            <person name="Das B."/>
        </authorList>
    </citation>
    <scope>NUCLEOTIDE SEQUENCE [LARGE SCALE GENOMIC DNA]</scope>
    <source>
        <strain evidence="3">indica</strain>
    </source>
</reference>
<evidence type="ECO:0000313" key="2">
    <source>
        <dbReference type="EMBL" id="ATP53739.1"/>
    </source>
</evidence>
<dbReference type="InterPro" id="IPR029044">
    <property type="entry name" value="Nucleotide-diphossugar_trans"/>
</dbReference>
<organism evidence="2 3">
    <name type="scientific">Collinsella aerofaciens</name>
    <dbReference type="NCBI Taxonomy" id="74426"/>
    <lineage>
        <taxon>Bacteria</taxon>
        <taxon>Bacillati</taxon>
        <taxon>Actinomycetota</taxon>
        <taxon>Coriobacteriia</taxon>
        <taxon>Coriobacteriales</taxon>
        <taxon>Coriobacteriaceae</taxon>
        <taxon>Collinsella</taxon>
    </lineage>
</organism>
<dbReference type="InterPro" id="IPR001173">
    <property type="entry name" value="Glyco_trans_2-like"/>
</dbReference>
<proteinExistence type="predicted"/>
<dbReference type="EMBL" id="CP024160">
    <property type="protein sequence ID" value="ATP53739.1"/>
    <property type="molecule type" value="Genomic_DNA"/>
</dbReference>
<dbReference type="Gene3D" id="3.90.550.10">
    <property type="entry name" value="Spore Coat Polysaccharide Biosynthesis Protein SpsA, Chain A"/>
    <property type="match status" value="1"/>
</dbReference>
<dbReference type="AlphaFoldDB" id="A0A2D1TWJ5"/>
<gene>
    <name evidence="2" type="ORF">CSV91_03840</name>
</gene>
<dbReference type="CDD" id="cd00761">
    <property type="entry name" value="Glyco_tranf_GTA_type"/>
    <property type="match status" value="1"/>
</dbReference>
<dbReference type="KEGG" id="caer:CSV91_03840"/>
<dbReference type="Proteomes" id="UP000225608">
    <property type="component" value="Chromosome"/>
</dbReference>